<protein>
    <submittedName>
        <fullName evidence="2">Uncharacterized protein</fullName>
    </submittedName>
</protein>
<evidence type="ECO:0000313" key="1">
    <source>
        <dbReference type="EMBL" id="AFB32697.1"/>
    </source>
</evidence>
<evidence type="ECO:0000313" key="3">
    <source>
        <dbReference type="EMBL" id="AFB32699.1"/>
    </source>
</evidence>
<organism evidence="2">
    <name type="scientific">Larix decidua</name>
    <name type="common">European larch</name>
    <dbReference type="NCBI Taxonomy" id="71402"/>
    <lineage>
        <taxon>Eukaryota</taxon>
        <taxon>Viridiplantae</taxon>
        <taxon>Streptophyta</taxon>
        <taxon>Embryophyta</taxon>
        <taxon>Tracheophyta</taxon>
        <taxon>Spermatophyta</taxon>
        <taxon>Pinopsida</taxon>
        <taxon>Pinidae</taxon>
        <taxon>Conifers I</taxon>
        <taxon>Pinales</taxon>
        <taxon>Pinaceae</taxon>
        <taxon>Larix</taxon>
    </lineage>
</organism>
<sequence length="83" mass="8795">IVRIHEEGLRQVRTVQQQRNGGNDMLLINLDPLASHAPVIPPLSLYGTPPSVAVGMPSIIVNGPGIHNNGHLNGTVGPWFSSA</sequence>
<accession>K7NYT6</accession>
<dbReference type="EMBL" id="JQ440979">
    <property type="protein sequence ID" value="AFB32697.1"/>
    <property type="molecule type" value="Genomic_DNA"/>
</dbReference>
<dbReference type="PANTHER" id="PTHR47242">
    <property type="entry name" value="TRAF-LIKE FAMILY PROTEIN"/>
    <property type="match status" value="1"/>
</dbReference>
<dbReference type="EMBL" id="JQ440981">
    <property type="protein sequence ID" value="AFB32699.1"/>
    <property type="molecule type" value="Genomic_DNA"/>
</dbReference>
<dbReference type="EMBL" id="JQ440980">
    <property type="protein sequence ID" value="AFB32698.1"/>
    <property type="molecule type" value="Genomic_DNA"/>
</dbReference>
<proteinExistence type="predicted"/>
<dbReference type="EMBL" id="JQ440982">
    <property type="protein sequence ID" value="AFB32700.1"/>
    <property type="molecule type" value="Genomic_DNA"/>
</dbReference>
<evidence type="ECO:0000313" key="4">
    <source>
        <dbReference type="EMBL" id="AFB32700.1"/>
    </source>
</evidence>
<evidence type="ECO:0000313" key="2">
    <source>
        <dbReference type="EMBL" id="AFB32698.1"/>
    </source>
</evidence>
<feature type="non-terminal residue" evidence="2">
    <location>
        <position position="1"/>
    </location>
</feature>
<gene>
    <name evidence="2" type="ORF">0_17017_01</name>
</gene>
<reference evidence="2" key="1">
    <citation type="journal article" date="2012" name="Evol. Appl.">
        <title>Contrasting patterns of nucleotide diversity for four conifers of Alpine European forests.</title>
        <authorList>
            <person name="Mosca E."/>
            <person name="Eckert A.J."/>
            <person name="Liechty J.D."/>
            <person name="Wegrzyn J.L."/>
            <person name="La Porta N."/>
            <person name="Vendramin G.G."/>
            <person name="Neale D.B."/>
        </authorList>
    </citation>
    <scope>NUCLEOTIDE SEQUENCE</scope>
    <source>
        <strain evidence="1">AcesapB05</strain>
        <strain evidence="2">AcesapB07</strain>
        <strain evidence="3">AcesapB08</strain>
        <strain evidence="4">AcesapB10</strain>
        <tissue evidence="2">Megagametophyte</tissue>
    </source>
</reference>
<dbReference type="AlphaFoldDB" id="K7NYT6"/>
<name>K7NYT6_LARDC</name>
<dbReference type="PANTHER" id="PTHR47242:SF1">
    <property type="entry name" value="TRAF-LIKE FAMILY PROTEIN"/>
    <property type="match status" value="1"/>
</dbReference>